<dbReference type="PANTHER" id="PTHR45689:SF15">
    <property type="entry name" value="TETRAMERIC POTASSIUM-SELECTIVE CYCLIC NUCLEOTIDE GATED CHANNEL"/>
    <property type="match status" value="1"/>
</dbReference>
<feature type="transmembrane region" description="Helical" evidence="2">
    <location>
        <begin position="728"/>
        <end position="749"/>
    </location>
</feature>
<feature type="compositionally biased region" description="Polar residues" evidence="1">
    <location>
        <begin position="434"/>
        <end position="454"/>
    </location>
</feature>
<proteinExistence type="predicted"/>
<evidence type="ECO:0000259" key="3">
    <source>
        <dbReference type="PROSITE" id="PS50042"/>
    </source>
</evidence>
<feature type="transmembrane region" description="Helical" evidence="2">
    <location>
        <begin position="523"/>
        <end position="545"/>
    </location>
</feature>
<dbReference type="GO" id="GO:0098855">
    <property type="term" value="C:HCN channel complex"/>
    <property type="evidence" value="ECO:0007669"/>
    <property type="project" value="TreeGrafter"/>
</dbReference>
<evidence type="ECO:0000256" key="2">
    <source>
        <dbReference type="SAM" id="Phobius"/>
    </source>
</evidence>
<dbReference type="EMBL" id="KZ995566">
    <property type="protein sequence ID" value="RKO90424.1"/>
    <property type="molecule type" value="Genomic_DNA"/>
</dbReference>
<organism evidence="4 5">
    <name type="scientific">Blyttiomyces helicus</name>
    <dbReference type="NCBI Taxonomy" id="388810"/>
    <lineage>
        <taxon>Eukaryota</taxon>
        <taxon>Fungi</taxon>
        <taxon>Fungi incertae sedis</taxon>
        <taxon>Chytridiomycota</taxon>
        <taxon>Chytridiomycota incertae sedis</taxon>
        <taxon>Chytridiomycetes</taxon>
        <taxon>Chytridiomycetes incertae sedis</taxon>
        <taxon>Blyttiomyces</taxon>
    </lineage>
</organism>
<dbReference type="Gene3D" id="1.10.287.630">
    <property type="entry name" value="Helix hairpin bin"/>
    <property type="match status" value="1"/>
</dbReference>
<dbReference type="InterPro" id="IPR018490">
    <property type="entry name" value="cNMP-bd_dom_sf"/>
</dbReference>
<dbReference type="GO" id="GO:0035725">
    <property type="term" value="P:sodium ion transmembrane transport"/>
    <property type="evidence" value="ECO:0007669"/>
    <property type="project" value="TreeGrafter"/>
</dbReference>
<feature type="transmembrane region" description="Helical" evidence="2">
    <location>
        <begin position="617"/>
        <end position="637"/>
    </location>
</feature>
<sequence length="987" mass="107248">MDGRSTGMRPPVLTPLGYARNRTSQAPPEPLMPSQSTDGPHSSASKAPPNAPASGAKDRDEVAELLACELKICSHAHESNRLISEVQKLELAIVEKRTALILSDQKKNQAIGAAAQLRKWLGLVSAVPNHETSLNAVGRDKRLAYLGRTDHKGSDDPFLGVIDGAELDVDMNYFSSPNLRDSVGWAKATSSSVSPECKDEYVTPYAPRRRSMTGSVASATSRRSSRKGIEGLSVFSLTRAAASGFKLRTGSRNSRPSLSGTADLPQNPTTPYPADRGLNLALSTTPALQATRSADDSAKWVSGSSEEVLQTSGKSVPPSNSGVEQSELSHSGKGFPQGSELSLSQSGRPRVKKILTISTPLKETAESESVSQTSIRNDGPMLFHTAPSANFLSANDDGIVDHPHRPDDWSALSSQVIPPEPPPSGEEYETTTPSKCSSTRSTQSRSGVRVQSSDAPPSPAAPPPQMPPNAPYRAPSKRWAADSSRIVDIRRKSVVGARPSNATGETDDISVFPLHPMSRLAQIWNALLIMIVGILLLLMPISLGFTEGRNILPVVSAISAAFYALGLWLNFHIGYVQGDCIYMESRTIVQKYLLRGDFFVDLIMRFPWVFVIGLNTAFVSAMSVFAYILLYCAVTTGQGPIGSDGRQDATAQVNPLTPLCPLPPRLDAPRHWGACIRNFFDVIDDSVPIDTPFERYTIGFYSSAAETLSAGFGSIPPNSTYRRWFGTLNIIIGATFQAVLVGNVSTFLIRLDCSGQRYNQMIDEVGQYIAYKGFPPSLKSRIIEFYEFKYAGGKYFNEKAILRELSGPLRRTVSVQNCKHLILKVPFFKDADNKFIADLSLVLEEKHFLDGDLIMHEGDEAEEMYFIWTGICAVSIQGIFRLELHAGAFFGGCLQSNPLIPEIALLFSGMRRTATITAVSPCILYSLSKQNLDAVLERFDYMAESIAEERLANFGKTGGTGAPPPPSQAIFKTSFVGDDSENGDLRD</sequence>
<feature type="region of interest" description="Disordered" evidence="1">
    <location>
        <begin position="246"/>
        <end position="479"/>
    </location>
</feature>
<dbReference type="OrthoDB" id="2152421at2759"/>
<keyword evidence="5" id="KW-1185">Reference proteome</keyword>
<dbReference type="InterPro" id="IPR051413">
    <property type="entry name" value="K/Na_HCN_channel"/>
</dbReference>
<dbReference type="Gene3D" id="2.60.120.10">
    <property type="entry name" value="Jelly Rolls"/>
    <property type="match status" value="1"/>
</dbReference>
<feature type="region of interest" description="Disordered" evidence="1">
    <location>
        <begin position="1"/>
        <end position="58"/>
    </location>
</feature>
<dbReference type="GO" id="GO:0005249">
    <property type="term" value="F:voltage-gated potassium channel activity"/>
    <property type="evidence" value="ECO:0007669"/>
    <property type="project" value="TreeGrafter"/>
</dbReference>
<reference evidence="5" key="1">
    <citation type="journal article" date="2018" name="Nat. Microbiol.">
        <title>Leveraging single-cell genomics to expand the fungal tree of life.</title>
        <authorList>
            <person name="Ahrendt S.R."/>
            <person name="Quandt C.A."/>
            <person name="Ciobanu D."/>
            <person name="Clum A."/>
            <person name="Salamov A."/>
            <person name="Andreopoulos B."/>
            <person name="Cheng J.F."/>
            <person name="Woyke T."/>
            <person name="Pelin A."/>
            <person name="Henrissat B."/>
            <person name="Reynolds N.K."/>
            <person name="Benny G.L."/>
            <person name="Smith M.E."/>
            <person name="James T.Y."/>
            <person name="Grigoriev I.V."/>
        </authorList>
    </citation>
    <scope>NUCLEOTIDE SEQUENCE [LARGE SCALE GENOMIC DNA]</scope>
</reference>
<keyword evidence="2" id="KW-0812">Transmembrane</keyword>
<dbReference type="GO" id="GO:0003254">
    <property type="term" value="P:regulation of membrane depolarization"/>
    <property type="evidence" value="ECO:0007669"/>
    <property type="project" value="TreeGrafter"/>
</dbReference>
<feature type="compositionally biased region" description="Acidic residues" evidence="1">
    <location>
        <begin position="978"/>
        <end position="987"/>
    </location>
</feature>
<evidence type="ECO:0000313" key="5">
    <source>
        <dbReference type="Proteomes" id="UP000269721"/>
    </source>
</evidence>
<dbReference type="SUPFAM" id="SSF51206">
    <property type="entry name" value="cAMP-binding domain-like"/>
    <property type="match status" value="1"/>
</dbReference>
<feature type="transmembrane region" description="Helical" evidence="2">
    <location>
        <begin position="551"/>
        <end position="571"/>
    </location>
</feature>
<dbReference type="Proteomes" id="UP000269721">
    <property type="component" value="Unassembled WGS sequence"/>
</dbReference>
<dbReference type="SUPFAM" id="SSF81324">
    <property type="entry name" value="Voltage-gated potassium channels"/>
    <property type="match status" value="1"/>
</dbReference>
<feature type="compositionally biased region" description="Polar residues" evidence="1">
    <location>
        <begin position="281"/>
        <end position="292"/>
    </location>
</feature>
<dbReference type="SMART" id="SM00100">
    <property type="entry name" value="cNMP"/>
    <property type="match status" value="1"/>
</dbReference>
<dbReference type="InterPro" id="IPR000595">
    <property type="entry name" value="cNMP-bd_dom"/>
</dbReference>
<feature type="domain" description="Cyclic nucleotide-binding" evidence="3">
    <location>
        <begin position="827"/>
        <end position="953"/>
    </location>
</feature>
<feature type="compositionally biased region" description="Pro residues" evidence="1">
    <location>
        <begin position="456"/>
        <end position="470"/>
    </location>
</feature>
<feature type="compositionally biased region" description="Low complexity" evidence="1">
    <location>
        <begin position="40"/>
        <end position="54"/>
    </location>
</feature>
<feature type="compositionally biased region" description="Polar residues" evidence="1">
    <location>
        <begin position="356"/>
        <end position="376"/>
    </location>
</feature>
<feature type="compositionally biased region" description="Polar residues" evidence="1">
    <location>
        <begin position="302"/>
        <end position="329"/>
    </location>
</feature>
<dbReference type="InterPro" id="IPR014710">
    <property type="entry name" value="RmlC-like_jellyroll"/>
</dbReference>
<dbReference type="CDD" id="cd00038">
    <property type="entry name" value="CAP_ED"/>
    <property type="match status" value="1"/>
</dbReference>
<keyword evidence="2" id="KW-1133">Transmembrane helix</keyword>
<accession>A0A4P9WD24</accession>
<protein>
    <recommendedName>
        <fullName evidence="3">Cyclic nucleotide-binding domain-containing protein</fullName>
    </recommendedName>
</protein>
<evidence type="ECO:0000256" key="1">
    <source>
        <dbReference type="SAM" id="MobiDB-lite"/>
    </source>
</evidence>
<feature type="region of interest" description="Disordered" evidence="1">
    <location>
        <begin position="955"/>
        <end position="987"/>
    </location>
</feature>
<dbReference type="PANTHER" id="PTHR45689">
    <property type="entry name" value="I[[H]] CHANNEL, ISOFORM E"/>
    <property type="match status" value="1"/>
</dbReference>
<evidence type="ECO:0000313" key="4">
    <source>
        <dbReference type="EMBL" id="RKO90424.1"/>
    </source>
</evidence>
<feature type="compositionally biased region" description="Polar residues" evidence="1">
    <location>
        <begin position="250"/>
        <end position="269"/>
    </location>
</feature>
<feature type="compositionally biased region" description="Basic and acidic residues" evidence="1">
    <location>
        <begin position="399"/>
        <end position="408"/>
    </location>
</feature>
<dbReference type="Pfam" id="PF00027">
    <property type="entry name" value="cNMP_binding"/>
    <property type="match status" value="1"/>
</dbReference>
<name>A0A4P9WD24_9FUNG</name>
<gene>
    <name evidence="4" type="ORF">BDK51DRAFT_25740</name>
</gene>
<dbReference type="PROSITE" id="PS50042">
    <property type="entry name" value="CNMP_BINDING_3"/>
    <property type="match status" value="1"/>
</dbReference>
<keyword evidence="2" id="KW-0472">Membrane</keyword>
<dbReference type="AlphaFoldDB" id="A0A4P9WD24"/>